<gene>
    <name evidence="1" type="ORF">CBI38_31415</name>
</gene>
<dbReference type="AlphaFoldDB" id="A0A2S2C595"/>
<reference evidence="1 2" key="1">
    <citation type="submission" date="2017-05" db="EMBL/GenBank/DDBJ databases">
        <title>Isolation of Rhodococcus sp. S2-17 biodegrading of BP-3.</title>
        <authorList>
            <person name="Lee Y."/>
            <person name="Kim K.H."/>
            <person name="Chun B.H."/>
            <person name="Jung H.S."/>
            <person name="Jeon C.O."/>
        </authorList>
    </citation>
    <scope>NUCLEOTIDE SEQUENCE [LARGE SCALE GENOMIC DNA]</scope>
    <source>
        <strain evidence="1 2">S2-17</strain>
        <plasmid evidence="2">prb98</plasmid>
    </source>
</reference>
<evidence type="ECO:0000313" key="2">
    <source>
        <dbReference type="Proteomes" id="UP000245711"/>
    </source>
</evidence>
<dbReference type="Proteomes" id="UP000245711">
    <property type="component" value="Plasmid pRB98"/>
</dbReference>
<proteinExistence type="predicted"/>
<organism evidence="1 2">
    <name type="scientific">Rhodococcus oxybenzonivorans</name>
    <dbReference type="NCBI Taxonomy" id="1990687"/>
    <lineage>
        <taxon>Bacteria</taxon>
        <taxon>Bacillati</taxon>
        <taxon>Actinomycetota</taxon>
        <taxon>Actinomycetes</taxon>
        <taxon>Mycobacteriales</taxon>
        <taxon>Nocardiaceae</taxon>
        <taxon>Rhodococcus</taxon>
    </lineage>
</organism>
<name>A0A2S2C595_9NOCA</name>
<geneLocation type="plasmid" evidence="2">
    <name>prb98</name>
</geneLocation>
<keyword evidence="1" id="KW-0614">Plasmid</keyword>
<sequence length="69" mass="7323">MPAAAIGSRNSMAGGAWTPARSVTSAIFVLPSKNFLEGLDAVPLVGDDELTNDLGELDDVVYQPVSYRR</sequence>
<evidence type="ECO:0000313" key="1">
    <source>
        <dbReference type="EMBL" id="AWK76067.1"/>
    </source>
</evidence>
<accession>A0A2S2C595</accession>
<dbReference type="KEGG" id="roz:CBI38_31415"/>
<dbReference type="EMBL" id="CP021355">
    <property type="protein sequence ID" value="AWK76067.1"/>
    <property type="molecule type" value="Genomic_DNA"/>
</dbReference>
<keyword evidence="2" id="KW-1185">Reference proteome</keyword>
<protein>
    <submittedName>
        <fullName evidence="1">Uncharacterized protein</fullName>
    </submittedName>
</protein>